<feature type="domain" description="Winged helix-turn helix" evidence="1">
    <location>
        <begin position="112"/>
        <end position="163"/>
    </location>
</feature>
<evidence type="ECO:0000313" key="3">
    <source>
        <dbReference type="Proteomes" id="UP000646053"/>
    </source>
</evidence>
<dbReference type="Pfam" id="PF13592">
    <property type="entry name" value="HTH_33"/>
    <property type="match status" value="1"/>
</dbReference>
<evidence type="ECO:0000259" key="1">
    <source>
        <dbReference type="Pfam" id="PF13592"/>
    </source>
</evidence>
<name>A0A8J8CL00_9CYAN</name>
<dbReference type="InterPro" id="IPR025959">
    <property type="entry name" value="Winged_HTH_dom"/>
</dbReference>
<gene>
    <name evidence="2" type="ORF">GS601_22585</name>
</gene>
<protein>
    <submittedName>
        <fullName evidence="2">Helix-turn-helix domain-containing protein</fullName>
    </submittedName>
</protein>
<keyword evidence="3" id="KW-1185">Reference proteome</keyword>
<dbReference type="InterPro" id="IPR009057">
    <property type="entry name" value="Homeodomain-like_sf"/>
</dbReference>
<accession>A0A8J8CL00</accession>
<organism evidence="2 3">
    <name type="scientific">Myxacorys almedinensis A</name>
    <dbReference type="NCBI Taxonomy" id="2690445"/>
    <lineage>
        <taxon>Bacteria</taxon>
        <taxon>Bacillati</taxon>
        <taxon>Cyanobacteriota</taxon>
        <taxon>Cyanophyceae</taxon>
        <taxon>Leptolyngbyales</taxon>
        <taxon>Leptolyngbyaceae</taxon>
        <taxon>Myxacorys</taxon>
        <taxon>Myxacorys almedinensis</taxon>
    </lineage>
</organism>
<dbReference type="Proteomes" id="UP000646053">
    <property type="component" value="Unassembled WGS sequence"/>
</dbReference>
<dbReference type="Pfam" id="PF13384">
    <property type="entry name" value="HTH_23"/>
    <property type="match status" value="1"/>
</dbReference>
<sequence>MSGVTRIEIRETVAELEALIQQQSNPNLKERLQVLYLLKLPNARSISEIAKVVGRNRGSVQRWLSQYRTHGVSSLLEIRQSPGRPQVIPAWAVKSLKQRLDDPETGFGSYTQVQQWLSETLNVQAEYATVHHLVRYRLGAKLKAARPVHTKQNSEALEAFKQTSVTT</sequence>
<dbReference type="SUPFAM" id="SSF46689">
    <property type="entry name" value="Homeodomain-like"/>
    <property type="match status" value="1"/>
</dbReference>
<dbReference type="AlphaFoldDB" id="A0A8J8CL00"/>
<dbReference type="RefSeq" id="WP_162425551.1">
    <property type="nucleotide sequence ID" value="NZ_WVIE01000062.1"/>
</dbReference>
<dbReference type="EMBL" id="WVIE01000062">
    <property type="protein sequence ID" value="NDJ20029.1"/>
    <property type="molecule type" value="Genomic_DNA"/>
</dbReference>
<reference evidence="2" key="1">
    <citation type="submission" date="2019-12" db="EMBL/GenBank/DDBJ databases">
        <title>High-Quality draft genome sequences of three cyanobacteria isolated from the limestone walls of the Old Cathedral of Coimbra.</title>
        <authorList>
            <person name="Tiago I."/>
            <person name="Soares F."/>
            <person name="Portugal A."/>
        </authorList>
    </citation>
    <scope>NUCLEOTIDE SEQUENCE</scope>
    <source>
        <strain evidence="2">A</strain>
    </source>
</reference>
<proteinExistence type="predicted"/>
<comment type="caution">
    <text evidence="2">The sequence shown here is derived from an EMBL/GenBank/DDBJ whole genome shotgun (WGS) entry which is preliminary data.</text>
</comment>
<evidence type="ECO:0000313" key="2">
    <source>
        <dbReference type="EMBL" id="NDJ20029.1"/>
    </source>
</evidence>